<dbReference type="InterPro" id="IPR057187">
    <property type="entry name" value="DUF7865"/>
</dbReference>
<accession>A0A5C7HEE3</accession>
<dbReference type="PANTHER" id="PTHR34656">
    <property type="entry name" value="PYRROLINE-5-CARBOXYLATE REDUCTASE"/>
    <property type="match status" value="1"/>
</dbReference>
<feature type="domain" description="DUF7865" evidence="2">
    <location>
        <begin position="1"/>
        <end position="105"/>
    </location>
</feature>
<keyword evidence="1" id="KW-0472">Membrane</keyword>
<feature type="transmembrane region" description="Helical" evidence="1">
    <location>
        <begin position="29"/>
        <end position="51"/>
    </location>
</feature>
<protein>
    <recommendedName>
        <fullName evidence="2">DUF7865 domain-containing protein</fullName>
    </recommendedName>
</protein>
<feature type="transmembrane region" description="Helical" evidence="1">
    <location>
        <begin position="162"/>
        <end position="180"/>
    </location>
</feature>
<feature type="transmembrane region" description="Helical" evidence="1">
    <location>
        <begin position="225"/>
        <end position="249"/>
    </location>
</feature>
<dbReference type="Proteomes" id="UP000323000">
    <property type="component" value="Chromosome 9"/>
</dbReference>
<feature type="transmembrane region" description="Helical" evidence="1">
    <location>
        <begin position="121"/>
        <end position="141"/>
    </location>
</feature>
<proteinExistence type="predicted"/>
<sequence>MFHHNETYVFGHGVETAAKLSGSTPHDQLLIQISNSFAGLLLFVVGFLLFMVAFVKDTRFHNFFAKGCVLLHVSMALWRVIFERRLEDLAWIWLRQAVGDIISATTRKKRDEFQKKLEADIAAQIYSVIYAVLLSSSWNSIESILSWYKLQSQPSSPSSGWPALYASVLLGAVCGVLSMVAALAVAVPATLVIWITVVVLLAFFGKPRTTLVIEGRKITREIVGFVFKILLKEGNVVAAVCAVLGYFALVKRNSGDVE</sequence>
<evidence type="ECO:0000313" key="4">
    <source>
        <dbReference type="Proteomes" id="UP000323000"/>
    </source>
</evidence>
<keyword evidence="4" id="KW-1185">Reference proteome</keyword>
<evidence type="ECO:0000259" key="2">
    <source>
        <dbReference type="Pfam" id="PF25266"/>
    </source>
</evidence>
<organism evidence="3 4">
    <name type="scientific">Acer yangbiense</name>
    <dbReference type="NCBI Taxonomy" id="1000413"/>
    <lineage>
        <taxon>Eukaryota</taxon>
        <taxon>Viridiplantae</taxon>
        <taxon>Streptophyta</taxon>
        <taxon>Embryophyta</taxon>
        <taxon>Tracheophyta</taxon>
        <taxon>Spermatophyta</taxon>
        <taxon>Magnoliopsida</taxon>
        <taxon>eudicotyledons</taxon>
        <taxon>Gunneridae</taxon>
        <taxon>Pentapetalae</taxon>
        <taxon>rosids</taxon>
        <taxon>malvids</taxon>
        <taxon>Sapindales</taxon>
        <taxon>Sapindaceae</taxon>
        <taxon>Hippocastanoideae</taxon>
        <taxon>Acereae</taxon>
        <taxon>Acer</taxon>
    </lineage>
</organism>
<feature type="transmembrane region" description="Helical" evidence="1">
    <location>
        <begin position="63"/>
        <end position="81"/>
    </location>
</feature>
<dbReference type="AlphaFoldDB" id="A0A5C7HEE3"/>
<dbReference type="Pfam" id="PF25266">
    <property type="entry name" value="DUF7865"/>
    <property type="match status" value="1"/>
</dbReference>
<keyword evidence="1" id="KW-0812">Transmembrane</keyword>
<evidence type="ECO:0000256" key="1">
    <source>
        <dbReference type="SAM" id="Phobius"/>
    </source>
</evidence>
<dbReference type="OrthoDB" id="1929829at2759"/>
<dbReference type="PANTHER" id="PTHR34656:SF1">
    <property type="entry name" value="PYRROLINE-5-CARBOXYLATE REDUCTASE"/>
    <property type="match status" value="1"/>
</dbReference>
<evidence type="ECO:0000313" key="3">
    <source>
        <dbReference type="EMBL" id="TXG55148.1"/>
    </source>
</evidence>
<reference evidence="4" key="1">
    <citation type="journal article" date="2019" name="Gigascience">
        <title>De novo genome assembly of the endangered Acer yangbiense, a plant species with extremely small populations endemic to Yunnan Province, China.</title>
        <authorList>
            <person name="Yang J."/>
            <person name="Wariss H.M."/>
            <person name="Tao L."/>
            <person name="Zhang R."/>
            <person name="Yun Q."/>
            <person name="Hollingsworth P."/>
            <person name="Dao Z."/>
            <person name="Luo G."/>
            <person name="Guo H."/>
            <person name="Ma Y."/>
            <person name="Sun W."/>
        </authorList>
    </citation>
    <scope>NUCLEOTIDE SEQUENCE [LARGE SCALE GENOMIC DNA]</scope>
    <source>
        <strain evidence="4">cv. Malutang</strain>
    </source>
</reference>
<keyword evidence="1" id="KW-1133">Transmembrane helix</keyword>
<feature type="transmembrane region" description="Helical" evidence="1">
    <location>
        <begin position="186"/>
        <end position="204"/>
    </location>
</feature>
<gene>
    <name evidence="3" type="ORF">EZV62_020404</name>
</gene>
<dbReference type="EMBL" id="VAHF01000009">
    <property type="protein sequence ID" value="TXG55148.1"/>
    <property type="molecule type" value="Genomic_DNA"/>
</dbReference>
<comment type="caution">
    <text evidence="3">The sequence shown here is derived from an EMBL/GenBank/DDBJ whole genome shotgun (WGS) entry which is preliminary data.</text>
</comment>
<name>A0A5C7HEE3_9ROSI</name>